<dbReference type="GO" id="GO:0050660">
    <property type="term" value="F:flavin adenine dinucleotide binding"/>
    <property type="evidence" value="ECO:0007669"/>
    <property type="project" value="InterPro"/>
</dbReference>
<evidence type="ECO:0000313" key="10">
    <source>
        <dbReference type="EMBL" id="AKA70814.1"/>
    </source>
</evidence>
<dbReference type="PANTHER" id="PTHR43884">
    <property type="entry name" value="ACYL-COA DEHYDROGENASE"/>
    <property type="match status" value="1"/>
</dbReference>
<comment type="cofactor">
    <cofactor evidence="1 6">
        <name>FAD</name>
        <dbReference type="ChEBI" id="CHEBI:57692"/>
    </cofactor>
</comment>
<evidence type="ECO:0000256" key="1">
    <source>
        <dbReference type="ARBA" id="ARBA00001974"/>
    </source>
</evidence>
<sequence>MDFTLTKEQEFVKQMVSEFAENEVKPLAAEIDETERYPLETVKKMAKYGMMGMPIAKEYGGAGGDTLSYILAVEELAKVCATTSTILSAHTSLCASLIQQFGSEEQKQKYLVPLAKGEKIGAFGLTEPNAGTDSSAQQSLAILEGDHYILNGQKIFITNGAYADVFVVFAMTDRSKGNKGISAFILEKGMPGFSFGKVENKLGIRASSTTELIFEDVKVPVENLIGKEGKGFGIAMKTLDGGRIGIAAQALGISEGALDEAIKYMHERKQFGKPLSKFQGLAWMVAEMDVKIEAARNLVYKAAMKKEKGLPYTVDAARAKLFAADTAMEVTTKAVQLFGGYGYTKDYPVERMMRDAKITEIYEGTSQVQKMVISGSRLK</sequence>
<dbReference type="InterPro" id="IPR036250">
    <property type="entry name" value="AcylCo_DH-like_C"/>
</dbReference>
<dbReference type="InterPro" id="IPR009075">
    <property type="entry name" value="AcylCo_DH/oxidase_C"/>
</dbReference>
<dbReference type="InterPro" id="IPR013786">
    <property type="entry name" value="AcylCoA_DH/ox_N"/>
</dbReference>
<dbReference type="HOGENOM" id="CLU_018204_0_0_9"/>
<dbReference type="InterPro" id="IPR037069">
    <property type="entry name" value="AcylCoA_DH/ox_N_sf"/>
</dbReference>
<dbReference type="Gene3D" id="1.20.140.10">
    <property type="entry name" value="Butyryl-CoA Dehydrogenase, subunit A, domain 3"/>
    <property type="match status" value="1"/>
</dbReference>
<dbReference type="Pfam" id="PF02771">
    <property type="entry name" value="Acyl-CoA_dh_N"/>
    <property type="match status" value="1"/>
</dbReference>
<protein>
    <submittedName>
        <fullName evidence="10">Acyl-CoA dehydrogenase domain protein</fullName>
    </submittedName>
</protein>
<dbReference type="KEGG" id="csq:CSCA_3689"/>
<evidence type="ECO:0000256" key="3">
    <source>
        <dbReference type="ARBA" id="ARBA00022630"/>
    </source>
</evidence>
<gene>
    <name evidence="10" type="ORF">CSCA_3689</name>
</gene>
<dbReference type="InterPro" id="IPR006089">
    <property type="entry name" value="Acyl-CoA_DH_CS"/>
</dbReference>
<keyword evidence="4 6" id="KW-0274">FAD</keyword>
<dbReference type="PANTHER" id="PTHR43884:SF12">
    <property type="entry name" value="ISOVALERYL-COA DEHYDROGENASE, MITOCHONDRIAL-RELATED"/>
    <property type="match status" value="1"/>
</dbReference>
<evidence type="ECO:0000256" key="4">
    <source>
        <dbReference type="ARBA" id="ARBA00022827"/>
    </source>
</evidence>
<evidence type="ECO:0000256" key="6">
    <source>
        <dbReference type="RuleBase" id="RU362125"/>
    </source>
</evidence>
<dbReference type="GO" id="GO:0003995">
    <property type="term" value="F:acyl-CoA dehydrogenase activity"/>
    <property type="evidence" value="ECO:0007669"/>
    <property type="project" value="InterPro"/>
</dbReference>
<keyword evidence="5 6" id="KW-0560">Oxidoreductase</keyword>
<dbReference type="InterPro" id="IPR009100">
    <property type="entry name" value="AcylCoA_DH/oxidase_NM_dom_sf"/>
</dbReference>
<dbReference type="STRING" id="1548.CSCA_3689"/>
<dbReference type="CDD" id="cd01158">
    <property type="entry name" value="SCAD_SBCAD"/>
    <property type="match status" value="1"/>
</dbReference>
<evidence type="ECO:0000313" key="11">
    <source>
        <dbReference type="Proteomes" id="UP000033115"/>
    </source>
</evidence>
<dbReference type="Gene3D" id="2.40.110.10">
    <property type="entry name" value="Butyryl-CoA Dehydrogenase, subunit A, domain 2"/>
    <property type="match status" value="1"/>
</dbReference>
<dbReference type="PROSITE" id="PS00073">
    <property type="entry name" value="ACYL_COA_DH_2"/>
    <property type="match status" value="1"/>
</dbReference>
<comment type="similarity">
    <text evidence="2 6">Belongs to the acyl-CoA dehydrogenase family.</text>
</comment>
<feature type="domain" description="Acyl-CoA dehydrogenase/oxidase C-terminal" evidence="7">
    <location>
        <begin position="229"/>
        <end position="374"/>
    </location>
</feature>
<feature type="domain" description="Acyl-CoA dehydrogenase/oxidase N-terminal" evidence="9">
    <location>
        <begin position="6"/>
        <end position="118"/>
    </location>
</feature>
<proteinExistence type="inferred from homology"/>
<evidence type="ECO:0000259" key="8">
    <source>
        <dbReference type="Pfam" id="PF02770"/>
    </source>
</evidence>
<dbReference type="Pfam" id="PF02770">
    <property type="entry name" value="Acyl-CoA_dh_M"/>
    <property type="match status" value="1"/>
</dbReference>
<accession>A0A0E3K2I5</accession>
<dbReference type="Proteomes" id="UP000033115">
    <property type="component" value="Chromosome"/>
</dbReference>
<name>A0A0E3K2I5_CLOSL</name>
<keyword evidence="11" id="KW-1185">Reference proteome</keyword>
<organism evidence="10 11">
    <name type="scientific">Clostridium scatologenes</name>
    <dbReference type="NCBI Taxonomy" id="1548"/>
    <lineage>
        <taxon>Bacteria</taxon>
        <taxon>Bacillati</taxon>
        <taxon>Bacillota</taxon>
        <taxon>Clostridia</taxon>
        <taxon>Eubacteriales</taxon>
        <taxon>Clostridiaceae</taxon>
        <taxon>Clostridium</taxon>
    </lineage>
</organism>
<dbReference type="InterPro" id="IPR006091">
    <property type="entry name" value="Acyl-CoA_Oxase/DH_mid-dom"/>
</dbReference>
<dbReference type="InterPro" id="IPR046373">
    <property type="entry name" value="Acyl-CoA_Oxase/DH_mid-dom_sf"/>
</dbReference>
<dbReference type="SUPFAM" id="SSF56645">
    <property type="entry name" value="Acyl-CoA dehydrogenase NM domain-like"/>
    <property type="match status" value="1"/>
</dbReference>
<reference evidence="10 11" key="1">
    <citation type="journal article" date="2015" name="J. Biotechnol.">
        <title>Complete genome sequence of a malodorant-producing acetogen, Clostridium scatologenes ATCC 25775(T).</title>
        <authorList>
            <person name="Zhu Z."/>
            <person name="Guo T."/>
            <person name="Zheng H."/>
            <person name="Song T."/>
            <person name="Ouyang P."/>
            <person name="Xie J."/>
        </authorList>
    </citation>
    <scope>NUCLEOTIDE SEQUENCE [LARGE SCALE GENOMIC DNA]</scope>
    <source>
        <strain evidence="10 11">ATCC 25775</strain>
    </source>
</reference>
<dbReference type="PIRSF" id="PIRSF016578">
    <property type="entry name" value="HsaA"/>
    <property type="match status" value="1"/>
</dbReference>
<dbReference type="FunFam" id="1.10.540.10:FF:000002">
    <property type="entry name" value="Acyl-CoA dehydrogenase FadE19"/>
    <property type="match status" value="1"/>
</dbReference>
<dbReference type="AlphaFoldDB" id="A0A0E3K2I5"/>
<keyword evidence="3 6" id="KW-0285">Flavoprotein</keyword>
<evidence type="ECO:0000259" key="7">
    <source>
        <dbReference type="Pfam" id="PF00441"/>
    </source>
</evidence>
<evidence type="ECO:0000256" key="5">
    <source>
        <dbReference type="ARBA" id="ARBA00023002"/>
    </source>
</evidence>
<dbReference type="EMBL" id="CP009933">
    <property type="protein sequence ID" value="AKA70814.1"/>
    <property type="molecule type" value="Genomic_DNA"/>
</dbReference>
<evidence type="ECO:0000256" key="2">
    <source>
        <dbReference type="ARBA" id="ARBA00009347"/>
    </source>
</evidence>
<dbReference type="RefSeq" id="WP_029160605.1">
    <property type="nucleotide sequence ID" value="NZ_CP009933.1"/>
</dbReference>
<dbReference type="FunFam" id="2.40.110.10:FF:000001">
    <property type="entry name" value="Acyl-CoA dehydrogenase, mitochondrial"/>
    <property type="match status" value="1"/>
</dbReference>
<dbReference type="PROSITE" id="PS00072">
    <property type="entry name" value="ACYL_COA_DH_1"/>
    <property type="match status" value="1"/>
</dbReference>
<dbReference type="SUPFAM" id="SSF47203">
    <property type="entry name" value="Acyl-CoA dehydrogenase C-terminal domain-like"/>
    <property type="match status" value="1"/>
</dbReference>
<feature type="domain" description="Acyl-CoA oxidase/dehydrogenase middle" evidence="8">
    <location>
        <begin position="122"/>
        <end position="217"/>
    </location>
</feature>
<dbReference type="Gene3D" id="1.10.540.10">
    <property type="entry name" value="Acyl-CoA dehydrogenase/oxidase, N-terminal domain"/>
    <property type="match status" value="1"/>
</dbReference>
<dbReference type="FunFam" id="1.20.140.10:FF:000004">
    <property type="entry name" value="Acyl-CoA dehydrogenase FadE25"/>
    <property type="match status" value="1"/>
</dbReference>
<evidence type="ECO:0000259" key="9">
    <source>
        <dbReference type="Pfam" id="PF02771"/>
    </source>
</evidence>
<dbReference type="Pfam" id="PF00441">
    <property type="entry name" value="Acyl-CoA_dh_1"/>
    <property type="match status" value="1"/>
</dbReference>